<dbReference type="AlphaFoldDB" id="A0AAV7J489"/>
<name>A0AAV7J489_COTGL</name>
<organism evidence="2 3">
    <name type="scientific">Cotesia glomerata</name>
    <name type="common">Lepidopteran parasitic wasp</name>
    <name type="synonym">Apanteles glomeratus</name>
    <dbReference type="NCBI Taxonomy" id="32391"/>
    <lineage>
        <taxon>Eukaryota</taxon>
        <taxon>Metazoa</taxon>
        <taxon>Ecdysozoa</taxon>
        <taxon>Arthropoda</taxon>
        <taxon>Hexapoda</taxon>
        <taxon>Insecta</taxon>
        <taxon>Pterygota</taxon>
        <taxon>Neoptera</taxon>
        <taxon>Endopterygota</taxon>
        <taxon>Hymenoptera</taxon>
        <taxon>Apocrita</taxon>
        <taxon>Ichneumonoidea</taxon>
        <taxon>Braconidae</taxon>
        <taxon>Microgastrinae</taxon>
        <taxon>Cotesia</taxon>
    </lineage>
</organism>
<feature type="chain" id="PRO_5043328087" evidence="1">
    <location>
        <begin position="27"/>
        <end position="342"/>
    </location>
</feature>
<keyword evidence="1" id="KW-0732">Signal</keyword>
<gene>
    <name evidence="2" type="ORF">KQX54_010593</name>
</gene>
<protein>
    <submittedName>
        <fullName evidence="2">Uncharacterized protein</fullName>
    </submittedName>
</protein>
<sequence>MIKAINYILFLSLLLFSILLCSSVNGQSGENNDEDIDRSSMDWAKRIDSLWVRPIYQLIKSRIHLRPYDRIFKCDGILVHPNAFLAPRLCIDESKWYVVAFDLTRVSSSGFEILPNVRHHRLYPAVDYQSYRLASIEYKKKFSDTIIVKNDIVPGMVLLFFDMAIHFIEPVRIYDSPKFYQIYSKEINPNCVRISMMKDAQKQISAHRTPERILDFSDYFERYESFKISTHHNKSTEISYIEYDTFTPVFGTEQPKSSDLQASSSKISALSTLLGSALVCKGQNDVPVLTGVLINTSYDGFNLYALVGGMQNWIQSKAYDFQKRTYRLICSNPVEMYQHDLP</sequence>
<reference evidence="2 3" key="1">
    <citation type="journal article" date="2021" name="J. Hered.">
        <title>A chromosome-level genome assembly of the parasitoid wasp, Cotesia glomerata (Hymenoptera: Braconidae).</title>
        <authorList>
            <person name="Pinto B.J."/>
            <person name="Weis J.J."/>
            <person name="Gamble T."/>
            <person name="Ode P.J."/>
            <person name="Paul R."/>
            <person name="Zaspel J.M."/>
        </authorList>
    </citation>
    <scope>NUCLEOTIDE SEQUENCE [LARGE SCALE GENOMIC DNA]</scope>
    <source>
        <strain evidence="2">CgM1</strain>
    </source>
</reference>
<accession>A0AAV7J489</accession>
<proteinExistence type="predicted"/>
<comment type="caution">
    <text evidence="2">The sequence shown here is derived from an EMBL/GenBank/DDBJ whole genome shotgun (WGS) entry which is preliminary data.</text>
</comment>
<dbReference type="Proteomes" id="UP000826195">
    <property type="component" value="Unassembled WGS sequence"/>
</dbReference>
<evidence type="ECO:0000256" key="1">
    <source>
        <dbReference type="SAM" id="SignalP"/>
    </source>
</evidence>
<feature type="signal peptide" evidence="1">
    <location>
        <begin position="1"/>
        <end position="26"/>
    </location>
</feature>
<keyword evidence="3" id="KW-1185">Reference proteome</keyword>
<evidence type="ECO:0000313" key="2">
    <source>
        <dbReference type="EMBL" id="KAH0564244.1"/>
    </source>
</evidence>
<dbReference type="EMBL" id="JAHXZJ010000002">
    <property type="protein sequence ID" value="KAH0564244.1"/>
    <property type="molecule type" value="Genomic_DNA"/>
</dbReference>
<evidence type="ECO:0000313" key="3">
    <source>
        <dbReference type="Proteomes" id="UP000826195"/>
    </source>
</evidence>